<comment type="caution">
    <text evidence="2">The sequence shown here is derived from an EMBL/GenBank/DDBJ whole genome shotgun (WGS) entry which is preliminary data.</text>
</comment>
<dbReference type="AlphaFoldDB" id="A0A839USU3"/>
<keyword evidence="3" id="KW-1185">Reference proteome</keyword>
<dbReference type="InterPro" id="IPR021953">
    <property type="entry name" value="DUF3570"/>
</dbReference>
<evidence type="ECO:0000313" key="2">
    <source>
        <dbReference type="EMBL" id="MBB3169781.1"/>
    </source>
</evidence>
<sequence>MAVISARLIFVSSLLCLSTALSAAVLPEDRIDLLYHGYDGGGAEIIGPSILVRKKFADTVSVYGNYYVDMVSSASIDVETTASKYTEERTQTSVGVDYLTGKTTISAGATQSKENDYDATTYGFGISQDFFGDLSTLGLAVSFGDDIVRRNGDDEFEDEAKRTRYSVSFTQVITKDMIAGLNMESVIDEGFLNNPYRSVRFCIQGDANNCASASNESELYPRTRNSDALALRTKYYLPYRAALKFEARAYQDSWGIEAHNWELKYVHPIGDQWLIEAKYRQYNQTKGADFYADLFDFKEATNFRARDKELSQYTNTNFGLGVTYDVRAGWLSWFDRTTANLYWDYMQLDYDNFRDARQSDTRFTDDPVAPGQEGTYALDAHVIRLFVSFWY</sequence>
<dbReference type="EMBL" id="JACHXZ010000004">
    <property type="protein sequence ID" value="MBB3169781.1"/>
    <property type="molecule type" value="Genomic_DNA"/>
</dbReference>
<accession>A0A839USU3</accession>
<dbReference type="Proteomes" id="UP000559987">
    <property type="component" value="Unassembled WGS sequence"/>
</dbReference>
<name>A0A839USU3_9GAMM</name>
<dbReference type="Pfam" id="PF12094">
    <property type="entry name" value="DUF3570"/>
    <property type="match status" value="1"/>
</dbReference>
<evidence type="ECO:0008006" key="4">
    <source>
        <dbReference type="Google" id="ProtNLM"/>
    </source>
</evidence>
<feature type="chain" id="PRO_5032314534" description="DUF3570 domain-containing protein" evidence="1">
    <location>
        <begin position="24"/>
        <end position="391"/>
    </location>
</feature>
<evidence type="ECO:0000313" key="3">
    <source>
        <dbReference type="Proteomes" id="UP000559987"/>
    </source>
</evidence>
<protein>
    <recommendedName>
        <fullName evidence="4">DUF3570 domain-containing protein</fullName>
    </recommendedName>
</protein>
<feature type="signal peptide" evidence="1">
    <location>
        <begin position="1"/>
        <end position="23"/>
    </location>
</feature>
<proteinExistence type="predicted"/>
<keyword evidence="1" id="KW-0732">Signal</keyword>
<reference evidence="2 3" key="1">
    <citation type="submission" date="2020-08" db="EMBL/GenBank/DDBJ databases">
        <title>Genomic Encyclopedia of Type Strains, Phase III (KMG-III): the genomes of soil and plant-associated and newly described type strains.</title>
        <authorList>
            <person name="Whitman W."/>
        </authorList>
    </citation>
    <scope>NUCLEOTIDE SEQUENCE [LARGE SCALE GENOMIC DNA]</scope>
    <source>
        <strain evidence="2 3">CECT 8571</strain>
    </source>
</reference>
<evidence type="ECO:0000256" key="1">
    <source>
        <dbReference type="SAM" id="SignalP"/>
    </source>
</evidence>
<organism evidence="2 3">
    <name type="scientific">Simiduia aestuariiviva</name>
    <dbReference type="NCBI Taxonomy" id="1510459"/>
    <lineage>
        <taxon>Bacteria</taxon>
        <taxon>Pseudomonadati</taxon>
        <taxon>Pseudomonadota</taxon>
        <taxon>Gammaproteobacteria</taxon>
        <taxon>Cellvibrionales</taxon>
        <taxon>Cellvibrionaceae</taxon>
        <taxon>Simiduia</taxon>
    </lineage>
</organism>
<gene>
    <name evidence="2" type="ORF">FHS30_002994</name>
</gene>